<gene>
    <name evidence="1" type="ORF">CDAR_485271</name>
</gene>
<protein>
    <recommendedName>
        <fullName evidence="3">Secreted protein</fullName>
    </recommendedName>
</protein>
<reference evidence="1 2" key="1">
    <citation type="submission" date="2021-06" db="EMBL/GenBank/DDBJ databases">
        <title>Caerostris darwini draft genome.</title>
        <authorList>
            <person name="Kono N."/>
            <person name="Arakawa K."/>
        </authorList>
    </citation>
    <scope>NUCLEOTIDE SEQUENCE [LARGE SCALE GENOMIC DNA]</scope>
</reference>
<keyword evidence="2" id="KW-1185">Reference proteome</keyword>
<dbReference type="AlphaFoldDB" id="A0AAV4PDF7"/>
<comment type="caution">
    <text evidence="1">The sequence shown here is derived from an EMBL/GenBank/DDBJ whole genome shotgun (WGS) entry which is preliminary data.</text>
</comment>
<organism evidence="1 2">
    <name type="scientific">Caerostris darwini</name>
    <dbReference type="NCBI Taxonomy" id="1538125"/>
    <lineage>
        <taxon>Eukaryota</taxon>
        <taxon>Metazoa</taxon>
        <taxon>Ecdysozoa</taxon>
        <taxon>Arthropoda</taxon>
        <taxon>Chelicerata</taxon>
        <taxon>Arachnida</taxon>
        <taxon>Araneae</taxon>
        <taxon>Araneomorphae</taxon>
        <taxon>Entelegynae</taxon>
        <taxon>Araneoidea</taxon>
        <taxon>Araneidae</taxon>
        <taxon>Caerostris</taxon>
    </lineage>
</organism>
<dbReference type="Proteomes" id="UP001054837">
    <property type="component" value="Unassembled WGS sequence"/>
</dbReference>
<evidence type="ECO:0000313" key="1">
    <source>
        <dbReference type="EMBL" id="GIX94176.1"/>
    </source>
</evidence>
<proteinExistence type="predicted"/>
<evidence type="ECO:0000313" key="2">
    <source>
        <dbReference type="Proteomes" id="UP001054837"/>
    </source>
</evidence>
<name>A0AAV4PDF7_9ARAC</name>
<evidence type="ECO:0008006" key="3">
    <source>
        <dbReference type="Google" id="ProtNLM"/>
    </source>
</evidence>
<sequence length="127" mass="15079">MTNRSRCHRTFWKMLPWGALLVQKVNSPGTPTRLAPVHIYIVKRTHVCLYDYVIFEYKWTLAFVCERRTQQRRFIMKFWRGGGQGGGGRMHKGSDSFPSLWWRRVIARNLLSLSRTSKIVVRSARWH</sequence>
<accession>A0AAV4PDF7</accession>
<dbReference type="EMBL" id="BPLQ01002577">
    <property type="protein sequence ID" value="GIX94176.1"/>
    <property type="molecule type" value="Genomic_DNA"/>
</dbReference>